<reference evidence="1 2" key="1">
    <citation type="submission" date="2024-07" db="EMBL/GenBank/DDBJ databases">
        <title>Section-level genome sequencing and comparative genomics of Aspergillus sections Usti and Cavernicolus.</title>
        <authorList>
            <consortium name="Lawrence Berkeley National Laboratory"/>
            <person name="Nybo J.L."/>
            <person name="Vesth T.C."/>
            <person name="Theobald S."/>
            <person name="Frisvad J.C."/>
            <person name="Larsen T.O."/>
            <person name="Kjaerboelling I."/>
            <person name="Rothschild-Mancinelli K."/>
            <person name="Lyhne E.K."/>
            <person name="Kogle M.E."/>
            <person name="Barry K."/>
            <person name="Clum A."/>
            <person name="Na H."/>
            <person name="Ledsgaard L."/>
            <person name="Lin J."/>
            <person name="Lipzen A."/>
            <person name="Kuo A."/>
            <person name="Riley R."/>
            <person name="Mondo S."/>
            <person name="Labutti K."/>
            <person name="Haridas S."/>
            <person name="Pangalinan J."/>
            <person name="Salamov A.A."/>
            <person name="Simmons B.A."/>
            <person name="Magnuson J.K."/>
            <person name="Chen J."/>
            <person name="Drula E."/>
            <person name="Henrissat B."/>
            <person name="Wiebenga A."/>
            <person name="Lubbers R.J."/>
            <person name="Gomes A.C."/>
            <person name="Makela M.R."/>
            <person name="Stajich J."/>
            <person name="Grigoriev I.V."/>
            <person name="Mortensen U.H."/>
            <person name="De Vries R.P."/>
            <person name="Baker S.E."/>
            <person name="Andersen M.R."/>
        </authorList>
    </citation>
    <scope>NUCLEOTIDE SEQUENCE [LARGE SCALE GENOMIC DNA]</scope>
    <source>
        <strain evidence="1 2">CBS 123904</strain>
    </source>
</reference>
<dbReference type="EMBL" id="JBFXLU010000399">
    <property type="protein sequence ID" value="KAL2827455.1"/>
    <property type="molecule type" value="Genomic_DNA"/>
</dbReference>
<protein>
    <submittedName>
        <fullName evidence="1">Uncharacterized protein</fullName>
    </submittedName>
</protein>
<sequence>MSESPPNTAFISGPIDTGPDSAFFTKHYIPSLNTSIAAGHNFVIGPILSGVDAEALDYLLSYPISPSRITIYMTYAEHAAWGKVFRDRGVDIVVLEDLGATTGMRDAAMTAASTYDICRWRTEEEGREFYGSLYREGHVTNTERNWRRRRGLPEMGVLSSREIRDELDDVPTR</sequence>
<keyword evidence="2" id="KW-1185">Reference proteome</keyword>
<name>A0ABR4II59_9EURO</name>
<accession>A0ABR4II59</accession>
<dbReference type="Proteomes" id="UP001610446">
    <property type="component" value="Unassembled WGS sequence"/>
</dbReference>
<evidence type="ECO:0000313" key="2">
    <source>
        <dbReference type="Proteomes" id="UP001610446"/>
    </source>
</evidence>
<comment type="caution">
    <text evidence="1">The sequence shown here is derived from an EMBL/GenBank/DDBJ whole genome shotgun (WGS) entry which is preliminary data.</text>
</comment>
<evidence type="ECO:0000313" key="1">
    <source>
        <dbReference type="EMBL" id="KAL2827455.1"/>
    </source>
</evidence>
<gene>
    <name evidence="1" type="ORF">BJY01DRAFT_229096</name>
</gene>
<organism evidence="1 2">
    <name type="scientific">Aspergillus pseudoustus</name>
    <dbReference type="NCBI Taxonomy" id="1810923"/>
    <lineage>
        <taxon>Eukaryota</taxon>
        <taxon>Fungi</taxon>
        <taxon>Dikarya</taxon>
        <taxon>Ascomycota</taxon>
        <taxon>Pezizomycotina</taxon>
        <taxon>Eurotiomycetes</taxon>
        <taxon>Eurotiomycetidae</taxon>
        <taxon>Eurotiales</taxon>
        <taxon>Aspergillaceae</taxon>
        <taxon>Aspergillus</taxon>
        <taxon>Aspergillus subgen. Nidulantes</taxon>
    </lineage>
</organism>
<proteinExistence type="predicted"/>